<proteinExistence type="predicted"/>
<dbReference type="AlphaFoldDB" id="A0A9N8LPY8"/>
<evidence type="ECO:0000313" key="1">
    <source>
        <dbReference type="EMBL" id="CAD6932151.1"/>
    </source>
</evidence>
<organism evidence="1 2">
    <name type="scientific">Tilletia laevis</name>
    <dbReference type="NCBI Taxonomy" id="157183"/>
    <lineage>
        <taxon>Eukaryota</taxon>
        <taxon>Fungi</taxon>
        <taxon>Dikarya</taxon>
        <taxon>Basidiomycota</taxon>
        <taxon>Ustilaginomycotina</taxon>
        <taxon>Exobasidiomycetes</taxon>
        <taxon>Tilletiales</taxon>
        <taxon>Tilletiaceae</taxon>
        <taxon>Tilletia</taxon>
    </lineage>
</organism>
<sequence length="350" mass="39169">MSIEKHAAVSFHKNPLRDNEVPVFSVPIILQCDDLSGAHSKKWNVHNQLTFRNGALSNTELAKKSNIHLFAVTANAQPLDIVSEFVRQTKSTYSQPVKVWDATLKTEVRVRPFLYLILADNVMASTLCSQVVTGNNTLPCRTCLDGGTKKERTEKRGLTAIVKAGEPRTAKNTIEALETQRDIAIEGRSTAYFDEQRQSGSKDDIVKEITDILFELRTILQGKVPSHPRTPRRKLKKPAIDKQFKEEAEALCEDLWYNPLLSKDRNGPALGELHVFDVHKQSPVEILHTLWLGPVKYLACATVTLVNKDILRTHLEGLDTDGLDCGAIVPAKYLLDHTQSLNGKEFKLLT</sequence>
<gene>
    <name evidence="1" type="ORF">JKILLFL_G1601</name>
</gene>
<dbReference type="Proteomes" id="UP000836404">
    <property type="component" value="Unassembled WGS sequence"/>
</dbReference>
<reference evidence="1 2" key="1">
    <citation type="submission" date="2020-10" db="EMBL/GenBank/DDBJ databases">
        <authorList>
            <person name="Sedaghatjoo S."/>
        </authorList>
    </citation>
    <scope>NUCLEOTIDE SEQUENCE [LARGE SCALE GENOMIC DNA]</scope>
    <source>
        <strain evidence="1 2">LLFL</strain>
    </source>
</reference>
<name>A0A9N8LPY8_9BASI</name>
<comment type="caution">
    <text evidence="1">The sequence shown here is derived from an EMBL/GenBank/DDBJ whole genome shotgun (WGS) entry which is preliminary data.</text>
</comment>
<evidence type="ECO:0000313" key="2">
    <source>
        <dbReference type="Proteomes" id="UP000836404"/>
    </source>
</evidence>
<accession>A0A9N8LPY8</accession>
<dbReference type="EMBL" id="CAJHJF010002990">
    <property type="protein sequence ID" value="CAD6932151.1"/>
    <property type="molecule type" value="Genomic_DNA"/>
</dbReference>
<keyword evidence="2" id="KW-1185">Reference proteome</keyword>
<protein>
    <submittedName>
        <fullName evidence="1">Uncharacterized protein</fullName>
    </submittedName>
</protein>